<evidence type="ECO:0000313" key="2">
    <source>
        <dbReference type="Proteomes" id="UP001163846"/>
    </source>
</evidence>
<reference evidence="1" key="1">
    <citation type="submission" date="2022-08" db="EMBL/GenBank/DDBJ databases">
        <authorList>
            <consortium name="DOE Joint Genome Institute"/>
            <person name="Min B."/>
            <person name="Riley R."/>
            <person name="Sierra-Patev S."/>
            <person name="Naranjo-Ortiz M."/>
            <person name="Looney B."/>
            <person name="Konkel Z."/>
            <person name="Slot J.C."/>
            <person name="Sakamoto Y."/>
            <person name="Steenwyk J.L."/>
            <person name="Rokas A."/>
            <person name="Carro J."/>
            <person name="Camarero S."/>
            <person name="Ferreira P."/>
            <person name="Molpeceres G."/>
            <person name="Ruiz-Duenas F.J."/>
            <person name="Serrano A."/>
            <person name="Henrissat B."/>
            <person name="Drula E."/>
            <person name="Hughes K.W."/>
            <person name="Mata J.L."/>
            <person name="Ishikawa N.K."/>
            <person name="Vargas-Isla R."/>
            <person name="Ushijima S."/>
            <person name="Smith C.A."/>
            <person name="Ahrendt S."/>
            <person name="Andreopoulos W."/>
            <person name="He G."/>
            <person name="Labutti K."/>
            <person name="Lipzen A."/>
            <person name="Ng V."/>
            <person name="Sandor L."/>
            <person name="Barry K."/>
            <person name="Martinez A.T."/>
            <person name="Xiao Y."/>
            <person name="Gibbons J.G."/>
            <person name="Terashima K."/>
            <person name="Hibbett D.S."/>
            <person name="Grigoriev I.V."/>
        </authorList>
    </citation>
    <scope>NUCLEOTIDE SEQUENCE</scope>
    <source>
        <strain evidence="1">TFB9207</strain>
    </source>
</reference>
<dbReference type="AlphaFoldDB" id="A0AA38ULF0"/>
<protein>
    <submittedName>
        <fullName evidence="1">Uncharacterized protein</fullName>
    </submittedName>
</protein>
<proteinExistence type="predicted"/>
<name>A0AA38ULF0_9AGAR</name>
<gene>
    <name evidence="1" type="ORF">F5878DRAFT_1617</name>
</gene>
<accession>A0AA38ULF0</accession>
<evidence type="ECO:0000313" key="1">
    <source>
        <dbReference type="EMBL" id="KAJ3845534.1"/>
    </source>
</evidence>
<dbReference type="EMBL" id="MU805935">
    <property type="protein sequence ID" value="KAJ3845534.1"/>
    <property type="molecule type" value="Genomic_DNA"/>
</dbReference>
<sequence length="150" mass="17282">MWSSVLTVRIVSRSSSRGMMLPRMFSQCCSYRQFFSLLWLNFSNTVQRSIMIFMPMVCYALCRSRVSGSPFLINTFYFIPTLLRMRTTRPRPGSSVLGLNIPYMSRTVATTLISLAHPPPLNRCLLRFTHASFFSLFLVVVSIRSSNHHE</sequence>
<organism evidence="1 2">
    <name type="scientific">Lentinula raphanica</name>
    <dbReference type="NCBI Taxonomy" id="153919"/>
    <lineage>
        <taxon>Eukaryota</taxon>
        <taxon>Fungi</taxon>
        <taxon>Dikarya</taxon>
        <taxon>Basidiomycota</taxon>
        <taxon>Agaricomycotina</taxon>
        <taxon>Agaricomycetes</taxon>
        <taxon>Agaricomycetidae</taxon>
        <taxon>Agaricales</taxon>
        <taxon>Marasmiineae</taxon>
        <taxon>Omphalotaceae</taxon>
        <taxon>Lentinula</taxon>
    </lineage>
</organism>
<comment type="caution">
    <text evidence="1">The sequence shown here is derived from an EMBL/GenBank/DDBJ whole genome shotgun (WGS) entry which is preliminary data.</text>
</comment>
<keyword evidence="2" id="KW-1185">Reference proteome</keyword>
<dbReference type="Proteomes" id="UP001163846">
    <property type="component" value="Unassembled WGS sequence"/>
</dbReference>